<feature type="modified residue" description="4-aspartylphosphate" evidence="1">
    <location>
        <position position="63"/>
    </location>
</feature>
<name>A0A0A2M583_9FLAO</name>
<dbReference type="PANTHER" id="PTHR44520">
    <property type="entry name" value="RESPONSE REGULATOR RCP1-RELATED"/>
    <property type="match status" value="1"/>
</dbReference>
<keyword evidence="3" id="KW-0808">Transferase</keyword>
<dbReference type="EMBL" id="JRLX01000009">
    <property type="protein sequence ID" value="KGO86603.1"/>
    <property type="molecule type" value="Genomic_DNA"/>
</dbReference>
<dbReference type="Gene3D" id="3.40.50.2300">
    <property type="match status" value="1"/>
</dbReference>
<dbReference type="eggNOG" id="COG0784">
    <property type="taxonomic scope" value="Bacteria"/>
</dbReference>
<dbReference type="GO" id="GO:0016301">
    <property type="term" value="F:kinase activity"/>
    <property type="evidence" value="ECO:0007669"/>
    <property type="project" value="UniProtKB-KW"/>
</dbReference>
<gene>
    <name evidence="3" type="ORF">Q765_10285</name>
</gene>
<dbReference type="STRING" id="1121895.GCA_000378485_03010"/>
<dbReference type="InterPro" id="IPR052893">
    <property type="entry name" value="TCS_response_regulator"/>
</dbReference>
<dbReference type="SUPFAM" id="SSF52172">
    <property type="entry name" value="CheY-like"/>
    <property type="match status" value="1"/>
</dbReference>
<dbReference type="Proteomes" id="UP000030152">
    <property type="component" value="Unassembled WGS sequence"/>
</dbReference>
<feature type="domain" description="Response regulatory" evidence="2">
    <location>
        <begin position="6"/>
        <end position="132"/>
    </location>
</feature>
<dbReference type="InterPro" id="IPR011006">
    <property type="entry name" value="CheY-like_superfamily"/>
</dbReference>
<dbReference type="SMART" id="SM00448">
    <property type="entry name" value="REC"/>
    <property type="match status" value="1"/>
</dbReference>
<organism evidence="3 4">
    <name type="scientific">Flavobacterium rivuli WB 3.3-2 = DSM 21788</name>
    <dbReference type="NCBI Taxonomy" id="1121895"/>
    <lineage>
        <taxon>Bacteria</taxon>
        <taxon>Pseudomonadati</taxon>
        <taxon>Bacteroidota</taxon>
        <taxon>Flavobacteriia</taxon>
        <taxon>Flavobacteriales</taxon>
        <taxon>Flavobacteriaceae</taxon>
        <taxon>Flavobacterium</taxon>
    </lineage>
</organism>
<evidence type="ECO:0000259" key="2">
    <source>
        <dbReference type="PROSITE" id="PS50110"/>
    </source>
</evidence>
<dbReference type="Pfam" id="PF00072">
    <property type="entry name" value="Response_reg"/>
    <property type="match status" value="1"/>
</dbReference>
<keyword evidence="1" id="KW-0597">Phosphoprotein</keyword>
<comment type="caution">
    <text evidence="3">The sequence shown here is derived from an EMBL/GenBank/DDBJ whole genome shotgun (WGS) entry which is preliminary data.</text>
</comment>
<evidence type="ECO:0000256" key="1">
    <source>
        <dbReference type="PROSITE-ProRule" id="PRU00169"/>
    </source>
</evidence>
<keyword evidence="3" id="KW-0418">Kinase</keyword>
<accession>A0A0A2M583</accession>
<dbReference type="GO" id="GO:0000160">
    <property type="term" value="P:phosphorelay signal transduction system"/>
    <property type="evidence" value="ECO:0007669"/>
    <property type="project" value="InterPro"/>
</dbReference>
<dbReference type="OrthoDB" id="958614at2"/>
<dbReference type="AlphaFoldDB" id="A0A0A2M583"/>
<evidence type="ECO:0000313" key="4">
    <source>
        <dbReference type="Proteomes" id="UP000030152"/>
    </source>
</evidence>
<keyword evidence="4" id="KW-1185">Reference proteome</keyword>
<reference evidence="3 4" key="1">
    <citation type="submission" date="2013-09" db="EMBL/GenBank/DDBJ databases">
        <authorList>
            <person name="Zeng Z."/>
            <person name="Chen C."/>
        </authorList>
    </citation>
    <scope>NUCLEOTIDE SEQUENCE [LARGE SCALE GENOMIC DNA]</scope>
    <source>
        <strain evidence="3 4">WB 3.3-2</strain>
    </source>
</reference>
<dbReference type="RefSeq" id="WP_020214174.1">
    <property type="nucleotide sequence ID" value="NZ_JRLX01000009.1"/>
</dbReference>
<dbReference type="PROSITE" id="PS50110">
    <property type="entry name" value="RESPONSE_REGULATORY"/>
    <property type="match status" value="1"/>
</dbReference>
<dbReference type="InterPro" id="IPR001789">
    <property type="entry name" value="Sig_transdc_resp-reg_receiver"/>
</dbReference>
<protein>
    <submittedName>
        <fullName evidence="3">Histidine kinase</fullName>
    </submittedName>
</protein>
<evidence type="ECO:0000313" key="3">
    <source>
        <dbReference type="EMBL" id="KGO86603.1"/>
    </source>
</evidence>
<dbReference type="PANTHER" id="PTHR44520:SF2">
    <property type="entry name" value="RESPONSE REGULATOR RCP1"/>
    <property type="match status" value="1"/>
</dbReference>
<sequence length="142" mass="16665">MKRNGDIIIIEDDPDDWEILLEAFGEVIDENKFKNRVLIFEDSTMVVDYLQESKSEIFMILSDVNMPRLNGFELRESIYKIPSLCKRCMPYIFLTTGITKEHVTKAFELPLHGFFEKPTSFSDYKKLISDIILYWKVCLAPQ</sequence>
<proteinExistence type="predicted"/>